<dbReference type="EMBL" id="LNIX01000029">
    <property type="protein sequence ID" value="OXA41581.1"/>
    <property type="molecule type" value="Genomic_DNA"/>
</dbReference>
<evidence type="ECO:0000256" key="8">
    <source>
        <dbReference type="PROSITE-ProRule" id="PRU00027"/>
    </source>
</evidence>
<evidence type="ECO:0000256" key="4">
    <source>
        <dbReference type="ARBA" id="ARBA00022833"/>
    </source>
</evidence>
<dbReference type="PANTHER" id="PTHR46481:SF10">
    <property type="entry name" value="ZINC FINGER BED DOMAIN-CONTAINING PROTEIN 39"/>
    <property type="match status" value="1"/>
</dbReference>
<evidence type="ECO:0000256" key="1">
    <source>
        <dbReference type="ARBA" id="ARBA00004123"/>
    </source>
</evidence>
<dbReference type="GO" id="GO:0003677">
    <property type="term" value="F:DNA binding"/>
    <property type="evidence" value="ECO:0007669"/>
    <property type="project" value="InterPro"/>
</dbReference>
<dbReference type="SUPFAM" id="SSF57667">
    <property type="entry name" value="beta-beta-alpha zinc fingers"/>
    <property type="match status" value="1"/>
</dbReference>
<dbReference type="PANTHER" id="PTHR46481">
    <property type="entry name" value="ZINC FINGER BED DOMAIN-CONTAINING PROTEIN 4"/>
    <property type="match status" value="1"/>
</dbReference>
<gene>
    <name evidence="11" type="ORF">Fcan01_23765</name>
</gene>
<keyword evidence="12" id="KW-1185">Reference proteome</keyword>
<keyword evidence="6" id="KW-0804">Transcription</keyword>
<evidence type="ECO:0000256" key="2">
    <source>
        <dbReference type="ARBA" id="ARBA00022723"/>
    </source>
</evidence>
<dbReference type="InterPro" id="IPR003656">
    <property type="entry name" value="Znf_BED"/>
</dbReference>
<dbReference type="OrthoDB" id="7881929at2759"/>
<dbReference type="SUPFAM" id="SSF53098">
    <property type="entry name" value="Ribonuclease H-like"/>
    <property type="match status" value="1"/>
</dbReference>
<accession>A0A226DAE3</accession>
<keyword evidence="7" id="KW-0539">Nucleus</keyword>
<reference evidence="11 12" key="1">
    <citation type="submission" date="2015-12" db="EMBL/GenBank/DDBJ databases">
        <title>The genome of Folsomia candida.</title>
        <authorList>
            <person name="Faddeeva A."/>
            <person name="Derks M.F."/>
            <person name="Anvar Y."/>
            <person name="Smit S."/>
            <person name="Van Straalen N."/>
            <person name="Roelofs D."/>
        </authorList>
    </citation>
    <scope>NUCLEOTIDE SEQUENCE [LARGE SCALE GENOMIC DNA]</scope>
    <source>
        <strain evidence="11 12">VU population</strain>
        <tissue evidence="11">Whole body</tissue>
    </source>
</reference>
<dbReference type="InterPro" id="IPR036236">
    <property type="entry name" value="Znf_C2H2_sf"/>
</dbReference>
<evidence type="ECO:0000313" key="12">
    <source>
        <dbReference type="Proteomes" id="UP000198287"/>
    </source>
</evidence>
<dbReference type="PROSITE" id="PS50808">
    <property type="entry name" value="ZF_BED"/>
    <property type="match status" value="1"/>
</dbReference>
<feature type="domain" description="BED-type" evidence="10">
    <location>
        <begin position="19"/>
        <end position="71"/>
    </location>
</feature>
<sequence>MEEQSPSQSQQTSPSDETAETRSLWDLFSKIKGTQDAKCLTCDQVLKNTRGGTSGLHVHLRTRHKIFIKKRTELGDKSTENGDLIPRSKQQKISELVPTLEDKSLEAVLSRLISLDGLPFAVFSTSVDLRDLFTSSGYIDVPKTPQIIRNNVIQHAQKIRGHVTSEIGKFKNLGKKFSVTFDEWTSKRNRSKQNLNCKYINVNVHRDDIFWSLGLVRIHGGAPAEKCLELVADRLKEFGLSLKTDVICICTDGASVMTKVGNMSPTLQQQCLAHAIQLGVMDVLYTKPKKSNEEQQSNNIDLPVVDDGEGSEMDLLTVELDPREADEDTPRDLIDNFRPLIDKVRRIVKIFRKSPKKNDEVLQKHTLDDIGKGLQLQLDSRTRWSSLFDMIKRFVTLKNGEPVKLAVEALCRRDTNLHTADAILQFMITKLEGQDSTVAAQLAAALTRRIQQRRTNYSGMLKFLHTGKHESVPKNQDNPFGMPSISSIANNVRDLIQRLHEIPPR</sequence>
<comment type="caution">
    <text evidence="11">The sequence shown here is derived from an EMBL/GenBank/DDBJ whole genome shotgun (WGS) entry which is preliminary data.</text>
</comment>
<organism evidence="11 12">
    <name type="scientific">Folsomia candida</name>
    <name type="common">Springtail</name>
    <dbReference type="NCBI Taxonomy" id="158441"/>
    <lineage>
        <taxon>Eukaryota</taxon>
        <taxon>Metazoa</taxon>
        <taxon>Ecdysozoa</taxon>
        <taxon>Arthropoda</taxon>
        <taxon>Hexapoda</taxon>
        <taxon>Collembola</taxon>
        <taxon>Entomobryomorpha</taxon>
        <taxon>Isotomoidea</taxon>
        <taxon>Isotomidae</taxon>
        <taxon>Proisotominae</taxon>
        <taxon>Folsomia</taxon>
    </lineage>
</organism>
<dbReference type="InterPro" id="IPR012337">
    <property type="entry name" value="RNaseH-like_sf"/>
</dbReference>
<keyword evidence="5" id="KW-0805">Transcription regulation</keyword>
<keyword evidence="4" id="KW-0862">Zinc</keyword>
<dbReference type="InterPro" id="IPR052035">
    <property type="entry name" value="ZnF_BED_domain_contain"/>
</dbReference>
<evidence type="ECO:0000256" key="3">
    <source>
        <dbReference type="ARBA" id="ARBA00022771"/>
    </source>
</evidence>
<evidence type="ECO:0000256" key="6">
    <source>
        <dbReference type="ARBA" id="ARBA00023163"/>
    </source>
</evidence>
<keyword evidence="2" id="KW-0479">Metal-binding</keyword>
<comment type="subcellular location">
    <subcellularLocation>
        <location evidence="1">Nucleus</location>
    </subcellularLocation>
</comment>
<name>A0A226DAE3_FOLCA</name>
<evidence type="ECO:0000259" key="10">
    <source>
        <dbReference type="PROSITE" id="PS50808"/>
    </source>
</evidence>
<dbReference type="Pfam" id="PF02892">
    <property type="entry name" value="zf-BED"/>
    <property type="match status" value="1"/>
</dbReference>
<evidence type="ECO:0000256" key="7">
    <source>
        <dbReference type="ARBA" id="ARBA00023242"/>
    </source>
</evidence>
<evidence type="ECO:0000313" key="11">
    <source>
        <dbReference type="EMBL" id="OXA41581.1"/>
    </source>
</evidence>
<keyword evidence="3 8" id="KW-0863">Zinc-finger</keyword>
<protein>
    <recommendedName>
        <fullName evidence="10">BED-type domain-containing protein</fullName>
    </recommendedName>
</protein>
<evidence type="ECO:0000256" key="9">
    <source>
        <dbReference type="SAM" id="MobiDB-lite"/>
    </source>
</evidence>
<dbReference type="AlphaFoldDB" id="A0A226DAE3"/>
<evidence type="ECO:0000256" key="5">
    <source>
        <dbReference type="ARBA" id="ARBA00023015"/>
    </source>
</evidence>
<proteinExistence type="predicted"/>
<dbReference type="GO" id="GO:0008270">
    <property type="term" value="F:zinc ion binding"/>
    <property type="evidence" value="ECO:0007669"/>
    <property type="project" value="UniProtKB-KW"/>
</dbReference>
<dbReference type="Proteomes" id="UP000198287">
    <property type="component" value="Unassembled WGS sequence"/>
</dbReference>
<dbReference type="GO" id="GO:0009791">
    <property type="term" value="P:post-embryonic development"/>
    <property type="evidence" value="ECO:0007669"/>
    <property type="project" value="UniProtKB-ARBA"/>
</dbReference>
<feature type="compositionally biased region" description="Low complexity" evidence="9">
    <location>
        <begin position="1"/>
        <end position="15"/>
    </location>
</feature>
<feature type="region of interest" description="Disordered" evidence="9">
    <location>
        <begin position="1"/>
        <end position="20"/>
    </location>
</feature>
<dbReference type="GO" id="GO:0005634">
    <property type="term" value="C:nucleus"/>
    <property type="evidence" value="ECO:0007669"/>
    <property type="project" value="UniProtKB-SubCell"/>
</dbReference>
<dbReference type="SMART" id="SM00614">
    <property type="entry name" value="ZnF_BED"/>
    <property type="match status" value="1"/>
</dbReference>